<dbReference type="SUPFAM" id="SSF53474">
    <property type="entry name" value="alpha/beta-Hydrolases"/>
    <property type="match status" value="1"/>
</dbReference>
<dbReference type="Pfam" id="PF05577">
    <property type="entry name" value="Peptidase_S28"/>
    <property type="match status" value="2"/>
</dbReference>
<dbReference type="OMA" id="WITTAFE"/>
<dbReference type="PANTHER" id="PTHR11010">
    <property type="entry name" value="PROTEASE S28 PRO-X CARBOXYPEPTIDASE-RELATED"/>
    <property type="match status" value="1"/>
</dbReference>
<dbReference type="WBParaSite" id="nRc.2.0.1.t37002-RA">
    <property type="protein sequence ID" value="nRc.2.0.1.t37002-RA"/>
    <property type="gene ID" value="nRc.2.0.1.g37002"/>
</dbReference>
<evidence type="ECO:0000256" key="3">
    <source>
        <dbReference type="ARBA" id="ARBA00022729"/>
    </source>
</evidence>
<organism evidence="7 8">
    <name type="scientific">Romanomermis culicivorax</name>
    <name type="common">Nematode worm</name>
    <dbReference type="NCBI Taxonomy" id="13658"/>
    <lineage>
        <taxon>Eukaryota</taxon>
        <taxon>Metazoa</taxon>
        <taxon>Ecdysozoa</taxon>
        <taxon>Nematoda</taxon>
        <taxon>Enoplea</taxon>
        <taxon>Dorylaimia</taxon>
        <taxon>Mermithida</taxon>
        <taxon>Mermithoidea</taxon>
        <taxon>Mermithidae</taxon>
        <taxon>Romanomermis</taxon>
    </lineage>
</organism>
<dbReference type="AlphaFoldDB" id="A0A915KE66"/>
<keyword evidence="5" id="KW-0325">Glycoprotein</keyword>
<dbReference type="InterPro" id="IPR008758">
    <property type="entry name" value="Peptidase_S28"/>
</dbReference>
<comment type="similarity">
    <text evidence="1">Belongs to the peptidase S28 family.</text>
</comment>
<evidence type="ECO:0000256" key="5">
    <source>
        <dbReference type="ARBA" id="ARBA00023180"/>
    </source>
</evidence>
<keyword evidence="3 6" id="KW-0732">Signal</keyword>
<dbReference type="InterPro" id="IPR042269">
    <property type="entry name" value="Ser_carbopepase_S28_SKS"/>
</dbReference>
<dbReference type="InterPro" id="IPR029058">
    <property type="entry name" value="AB_hydrolase_fold"/>
</dbReference>
<dbReference type="PANTHER" id="PTHR11010:SF38">
    <property type="entry name" value="LYSOSOMAL PRO-X CARBOXYPEPTIDASE"/>
    <property type="match status" value="1"/>
</dbReference>
<dbReference type="GO" id="GO:0008239">
    <property type="term" value="F:dipeptidyl-peptidase activity"/>
    <property type="evidence" value="ECO:0007669"/>
    <property type="project" value="TreeGrafter"/>
</dbReference>
<feature type="signal peptide" evidence="6">
    <location>
        <begin position="1"/>
        <end position="22"/>
    </location>
</feature>
<evidence type="ECO:0000256" key="1">
    <source>
        <dbReference type="ARBA" id="ARBA00011079"/>
    </source>
</evidence>
<accession>A0A915KE66</accession>
<evidence type="ECO:0000256" key="4">
    <source>
        <dbReference type="ARBA" id="ARBA00022801"/>
    </source>
</evidence>
<dbReference type="Gene3D" id="1.20.120.980">
    <property type="entry name" value="Serine carboxypeptidase S28, SKS domain"/>
    <property type="match status" value="1"/>
</dbReference>
<name>A0A915KE66_ROMCU</name>
<feature type="chain" id="PRO_5037185116" evidence="6">
    <location>
        <begin position="23"/>
        <end position="466"/>
    </location>
</feature>
<evidence type="ECO:0000313" key="8">
    <source>
        <dbReference type="WBParaSite" id="nRc.2.0.1.t37002-RA"/>
    </source>
</evidence>
<reference evidence="8" key="1">
    <citation type="submission" date="2022-11" db="UniProtKB">
        <authorList>
            <consortium name="WormBaseParasite"/>
        </authorList>
    </citation>
    <scope>IDENTIFICATION</scope>
</reference>
<sequence length="466" mass="53296">MCRFPAIPILTIVLPSIHISLGYWPPPYQYDTRWFNGMPADHFSFDADDQTFSLRYLVNDTFFNPDYGAIFFYCGNEGDITLFANNTGFLWDIAVTHDSMVIFAEHRYYGHTMPFGDKSFAPENLGKLTSEQALADYAVFLEWLKSGNDGVPKNLKPSTPVIAFGGSYGGMLAAWMRIKYPHIIAGNKVTNVFGRYDHQCTSCIKNSWSTLRKFATTENVRRYLNAIFKFCPDSQVTHVDNATRLVNWLADIYGNLAMINYPYETNFLNPVPAWPVKEACKRIRKCSPESHLDVITSIHDLISVFLNYTGSKSCFTFAEDSAPSLGESGWDYQACTEMIMPMCNQGYTMFEESDWNLTAYSNDCYNKYKARPRPNWAVTEYGGPRLKYASNILFSNGDLDPWSGGGILHNISESVVSILVKDGAHHYDLRGKHPKDTPYVRNARKTEVSYILSWMKEYRNFYREKF</sequence>
<keyword evidence="4" id="KW-0378">Hydrolase</keyword>
<dbReference type="GO" id="GO:0006508">
    <property type="term" value="P:proteolysis"/>
    <property type="evidence" value="ECO:0007669"/>
    <property type="project" value="UniProtKB-KW"/>
</dbReference>
<evidence type="ECO:0000256" key="6">
    <source>
        <dbReference type="SAM" id="SignalP"/>
    </source>
</evidence>
<dbReference type="GO" id="GO:0070008">
    <property type="term" value="F:serine-type exopeptidase activity"/>
    <property type="evidence" value="ECO:0007669"/>
    <property type="project" value="InterPro"/>
</dbReference>
<keyword evidence="7" id="KW-1185">Reference proteome</keyword>
<dbReference type="Proteomes" id="UP000887565">
    <property type="component" value="Unplaced"/>
</dbReference>
<proteinExistence type="inferred from homology"/>
<dbReference type="Gene3D" id="3.40.50.1820">
    <property type="entry name" value="alpha/beta hydrolase"/>
    <property type="match status" value="1"/>
</dbReference>
<protein>
    <submittedName>
        <fullName evidence="8">Lysosomal Pro-X carboxypeptidase</fullName>
    </submittedName>
</protein>
<keyword evidence="2" id="KW-0645">Protease</keyword>
<evidence type="ECO:0000256" key="2">
    <source>
        <dbReference type="ARBA" id="ARBA00022670"/>
    </source>
</evidence>
<evidence type="ECO:0000313" key="7">
    <source>
        <dbReference type="Proteomes" id="UP000887565"/>
    </source>
</evidence>